<sequence length="223" mass="24872">MDTFSSSVSTLKVPSLPPPHREFYHFKSSPYASPNRPQAQAHVSSVSKPNLIPKTKPFSRKNSSPLVYLSSPRTPSSPNPIFYRKPSTGYAAAVVDVAQSSDSLHLVQKDVQRLLGFLKNVNLEESAMVKVVLEQGRFHRHLVSLVKMLLKKNRIGIVREVLEEFERIYDELCGTQVVLVPSTAKMGQDQLFGIAKNVHKLSGAVKVKVRNLVQDERLPSFPA</sequence>
<evidence type="ECO:0000256" key="2">
    <source>
        <dbReference type="ARBA" id="ARBA00007046"/>
    </source>
</evidence>
<evidence type="ECO:0000313" key="11">
    <source>
        <dbReference type="Proteomes" id="UP000634136"/>
    </source>
</evidence>
<dbReference type="PANTHER" id="PTHR11910">
    <property type="entry name" value="ATP SYNTHASE DELTA CHAIN"/>
    <property type="match status" value="1"/>
</dbReference>
<protein>
    <submittedName>
        <fullName evidence="10">ATP synthase delta chain, chloroplastic</fullName>
    </submittedName>
</protein>
<keyword evidence="6" id="KW-0406">Ion transport</keyword>
<evidence type="ECO:0000256" key="1">
    <source>
        <dbReference type="ARBA" id="ARBA00004370"/>
    </source>
</evidence>
<evidence type="ECO:0000256" key="4">
    <source>
        <dbReference type="ARBA" id="ARBA00022448"/>
    </source>
</evidence>
<feature type="region of interest" description="Disordered" evidence="9">
    <location>
        <begin position="30"/>
        <end position="80"/>
    </location>
</feature>
<dbReference type="SUPFAM" id="SSF47928">
    <property type="entry name" value="N-terminal domain of the delta subunit of the F1F0-ATP synthase"/>
    <property type="match status" value="1"/>
</dbReference>
<proteinExistence type="inferred from homology"/>
<accession>A0A834WMD7</accession>
<dbReference type="Proteomes" id="UP000634136">
    <property type="component" value="Unassembled WGS sequence"/>
</dbReference>
<comment type="similarity">
    <text evidence="2">Belongs to the ATPase delta chain family.</text>
</comment>
<feature type="compositionally biased region" description="Polar residues" evidence="9">
    <location>
        <begin position="30"/>
        <end position="48"/>
    </location>
</feature>
<organism evidence="10 11">
    <name type="scientific">Senna tora</name>
    <dbReference type="NCBI Taxonomy" id="362788"/>
    <lineage>
        <taxon>Eukaryota</taxon>
        <taxon>Viridiplantae</taxon>
        <taxon>Streptophyta</taxon>
        <taxon>Embryophyta</taxon>
        <taxon>Tracheophyta</taxon>
        <taxon>Spermatophyta</taxon>
        <taxon>Magnoliopsida</taxon>
        <taxon>eudicotyledons</taxon>
        <taxon>Gunneridae</taxon>
        <taxon>Pentapetalae</taxon>
        <taxon>rosids</taxon>
        <taxon>fabids</taxon>
        <taxon>Fabales</taxon>
        <taxon>Fabaceae</taxon>
        <taxon>Caesalpinioideae</taxon>
        <taxon>Cassia clade</taxon>
        <taxon>Senna</taxon>
    </lineage>
</organism>
<dbReference type="GO" id="GO:0046933">
    <property type="term" value="F:proton-transporting ATP synthase activity, rotational mechanism"/>
    <property type="evidence" value="ECO:0007669"/>
    <property type="project" value="InterPro"/>
</dbReference>
<keyword evidence="7" id="KW-0472">Membrane</keyword>
<name>A0A834WMD7_9FABA</name>
<dbReference type="InterPro" id="IPR000711">
    <property type="entry name" value="ATPase_OSCP/dsu"/>
</dbReference>
<evidence type="ECO:0000313" key="10">
    <source>
        <dbReference type="EMBL" id="KAF7826218.1"/>
    </source>
</evidence>
<evidence type="ECO:0000256" key="7">
    <source>
        <dbReference type="ARBA" id="ARBA00023136"/>
    </source>
</evidence>
<keyword evidence="11" id="KW-1185">Reference proteome</keyword>
<comment type="subcellular location">
    <subcellularLocation>
        <location evidence="1">Membrane</location>
    </subcellularLocation>
</comment>
<evidence type="ECO:0000256" key="3">
    <source>
        <dbReference type="ARBA" id="ARBA00011648"/>
    </source>
</evidence>
<comment type="caution">
    <text evidence="10">The sequence shown here is derived from an EMBL/GenBank/DDBJ whole genome shotgun (WGS) entry which is preliminary data.</text>
</comment>
<evidence type="ECO:0000256" key="8">
    <source>
        <dbReference type="ARBA" id="ARBA00023310"/>
    </source>
</evidence>
<dbReference type="AlphaFoldDB" id="A0A834WMD7"/>
<keyword evidence="4" id="KW-0813">Transport</keyword>
<reference evidence="10" key="1">
    <citation type="submission" date="2020-09" db="EMBL/GenBank/DDBJ databases">
        <title>Genome-Enabled Discovery of Anthraquinone Biosynthesis in Senna tora.</title>
        <authorList>
            <person name="Kang S.-H."/>
            <person name="Pandey R.P."/>
            <person name="Lee C.-M."/>
            <person name="Sim J.-S."/>
            <person name="Jeong J.-T."/>
            <person name="Choi B.-S."/>
            <person name="Jung M."/>
            <person name="Ginzburg D."/>
            <person name="Zhao K."/>
            <person name="Won S.Y."/>
            <person name="Oh T.-J."/>
            <person name="Yu Y."/>
            <person name="Kim N.-H."/>
            <person name="Lee O.R."/>
            <person name="Lee T.-H."/>
            <person name="Bashyal P."/>
            <person name="Kim T.-S."/>
            <person name="Lee W.-H."/>
            <person name="Kawkins C."/>
            <person name="Kim C.-K."/>
            <person name="Kim J.S."/>
            <person name="Ahn B.O."/>
            <person name="Rhee S.Y."/>
            <person name="Sohng J.K."/>
        </authorList>
    </citation>
    <scope>NUCLEOTIDE SEQUENCE</scope>
    <source>
        <tissue evidence="10">Leaf</tissue>
    </source>
</reference>
<gene>
    <name evidence="10" type="ORF">G2W53_017382</name>
</gene>
<keyword evidence="5" id="KW-0375">Hydrogen ion transport</keyword>
<evidence type="ECO:0000256" key="6">
    <source>
        <dbReference type="ARBA" id="ARBA00023065"/>
    </source>
</evidence>
<dbReference type="OrthoDB" id="1262810at2759"/>
<evidence type="ECO:0000256" key="5">
    <source>
        <dbReference type="ARBA" id="ARBA00022781"/>
    </source>
</evidence>
<dbReference type="Pfam" id="PF00213">
    <property type="entry name" value="OSCP"/>
    <property type="match status" value="1"/>
</dbReference>
<comment type="subunit">
    <text evidence="3">F-type ATPases have 2 components, CF(1) - the catalytic core - and CF(0) - the membrane proton channel. CF(1) has five subunits: alpha(3), beta(3), gamma(1), delta(1), epsilon(1). CF(0) has three main subunits: a, b and c.</text>
</comment>
<dbReference type="GO" id="GO:0016020">
    <property type="term" value="C:membrane"/>
    <property type="evidence" value="ECO:0007669"/>
    <property type="project" value="UniProtKB-SubCell"/>
</dbReference>
<dbReference type="EMBL" id="JAAIUW010000006">
    <property type="protein sequence ID" value="KAF7826218.1"/>
    <property type="molecule type" value="Genomic_DNA"/>
</dbReference>
<evidence type="ECO:0000256" key="9">
    <source>
        <dbReference type="SAM" id="MobiDB-lite"/>
    </source>
</evidence>
<feature type="compositionally biased region" description="Polar residues" evidence="9">
    <location>
        <begin position="60"/>
        <end position="76"/>
    </location>
</feature>
<dbReference type="InterPro" id="IPR026015">
    <property type="entry name" value="ATP_synth_OSCP/delta_N_sf"/>
</dbReference>
<keyword evidence="8" id="KW-0066">ATP synthesis</keyword>